<dbReference type="AlphaFoldDB" id="A0A1F8E9C7"/>
<feature type="region of interest" description="Disordered" evidence="1">
    <location>
        <begin position="154"/>
        <end position="175"/>
    </location>
</feature>
<dbReference type="Pfam" id="PF18914">
    <property type="entry name" value="DUF5666"/>
    <property type="match status" value="1"/>
</dbReference>
<sequence length="282" mass="29570">MIKNKYISLAVLASLVLAVPALAQTNNSQSSESRDDKGGLINWGRMMMDRVNVMRPNIVGTVTAINGTTLTVTSNSRVGWAWGKDDEDNDNNKDEDAPKATPAPIVYTVDASQATVVKAGVASTVSGITVGDIVKIQGTITGTNVLATTIHDGVNKEEKEDKDKKTKPTPLIQGNGQPIIAGTVTAINGTTLTITNKSNVTYTVDGSTAKVQNKGALSTISTVVVGDNVVVQGTINGTAITAYSVIDQGATPSPSVKPNDEEKARGKFFGGIGRFFQLLFGF</sequence>
<dbReference type="EMBL" id="MGJA01000013">
    <property type="protein sequence ID" value="OGM97350.1"/>
    <property type="molecule type" value="Genomic_DNA"/>
</dbReference>
<evidence type="ECO:0000256" key="2">
    <source>
        <dbReference type="SAM" id="SignalP"/>
    </source>
</evidence>
<dbReference type="STRING" id="1802660.A2735_03200"/>
<evidence type="ECO:0000313" key="5">
    <source>
        <dbReference type="Proteomes" id="UP000178520"/>
    </source>
</evidence>
<feature type="compositionally biased region" description="Basic and acidic residues" evidence="1">
    <location>
        <begin position="154"/>
        <end position="166"/>
    </location>
</feature>
<comment type="caution">
    <text evidence="4">The sequence shown here is derived from an EMBL/GenBank/DDBJ whole genome shotgun (WGS) entry which is preliminary data.</text>
</comment>
<evidence type="ECO:0000313" key="4">
    <source>
        <dbReference type="EMBL" id="OGM97350.1"/>
    </source>
</evidence>
<organism evidence="4 5">
    <name type="scientific">Candidatus Yanofskybacteria bacterium RIFCSPHIGHO2_01_FULL_41_21</name>
    <dbReference type="NCBI Taxonomy" id="1802660"/>
    <lineage>
        <taxon>Bacteria</taxon>
        <taxon>Candidatus Yanofskyibacteriota</taxon>
    </lineage>
</organism>
<evidence type="ECO:0000259" key="3">
    <source>
        <dbReference type="Pfam" id="PF18914"/>
    </source>
</evidence>
<feature type="region of interest" description="Disordered" evidence="1">
    <location>
        <begin position="80"/>
        <end position="100"/>
    </location>
</feature>
<feature type="domain" description="DUF5666" evidence="3">
    <location>
        <begin position="182"/>
        <end position="242"/>
    </location>
</feature>
<dbReference type="Proteomes" id="UP000178520">
    <property type="component" value="Unassembled WGS sequence"/>
</dbReference>
<proteinExistence type="predicted"/>
<feature type="chain" id="PRO_5009535268" description="DUF5666 domain-containing protein" evidence="2">
    <location>
        <begin position="24"/>
        <end position="282"/>
    </location>
</feature>
<accession>A0A1F8E9C7</accession>
<gene>
    <name evidence="4" type="ORF">A2735_03200</name>
</gene>
<name>A0A1F8E9C7_9BACT</name>
<feature type="signal peptide" evidence="2">
    <location>
        <begin position="1"/>
        <end position="23"/>
    </location>
</feature>
<reference evidence="4 5" key="1">
    <citation type="journal article" date="2016" name="Nat. Commun.">
        <title>Thousands of microbial genomes shed light on interconnected biogeochemical processes in an aquifer system.</title>
        <authorList>
            <person name="Anantharaman K."/>
            <person name="Brown C.T."/>
            <person name="Hug L.A."/>
            <person name="Sharon I."/>
            <person name="Castelle C.J."/>
            <person name="Probst A.J."/>
            <person name="Thomas B.C."/>
            <person name="Singh A."/>
            <person name="Wilkins M.J."/>
            <person name="Karaoz U."/>
            <person name="Brodie E.L."/>
            <person name="Williams K.H."/>
            <person name="Hubbard S.S."/>
            <person name="Banfield J.F."/>
        </authorList>
    </citation>
    <scope>NUCLEOTIDE SEQUENCE [LARGE SCALE GENOMIC DNA]</scope>
</reference>
<protein>
    <recommendedName>
        <fullName evidence="3">DUF5666 domain-containing protein</fullName>
    </recommendedName>
</protein>
<evidence type="ECO:0000256" key="1">
    <source>
        <dbReference type="SAM" id="MobiDB-lite"/>
    </source>
</evidence>
<keyword evidence="2" id="KW-0732">Signal</keyword>
<dbReference type="InterPro" id="IPR043724">
    <property type="entry name" value="DUF5666"/>
</dbReference>